<reference evidence="2 3" key="1">
    <citation type="submission" date="2018-10" db="EMBL/GenBank/DDBJ databases">
        <title>Genomic Encyclopedia of Archaeal and Bacterial Type Strains, Phase II (KMG-II): from individual species to whole genera.</title>
        <authorList>
            <person name="Goeker M."/>
        </authorList>
    </citation>
    <scope>NUCLEOTIDE SEQUENCE [LARGE SCALE GENOMIC DNA]</scope>
    <source>
        <strain evidence="2 3">ATCC 29870</strain>
    </source>
</reference>
<sequence length="487" mass="54215">LQNAIDTLKSKIVEGIKVSTPNLDALRELIKNSSVDTLLAGVEVLNIPNKPAADTIEKGKKVIRLSAKTTYESALNTAKAVNEESKALAAKQTLQNAIDALKAEIVTGTKEGLISTKDREDSDKFITEYMRNSGQVLTIKASGKDYFDYLNGEHPTLPKLVFKNNLTMGGQEINKIDILRFRKTTFIESIYIEMENVILGRLGPAYISSKSSLNLKKLVIMNPKATLTIEDNNLSYLNVDELVLPENITLGDGAFENSNIKKLVIKKSTYEANKLEFLKAKIDVVEFTDGGFGTPKLDRLKSILLENTIAKFKIKDGILDPETVTIKDALDDPSTYNKKTFQILKSEVDKYEAVWNELNKISDESKVQDAEFKKLEDAKAALEVARKEGTKKTNVDLLNEYLKTVRKYALISSGILKDVEIVDAASLDPTTYNKGTFKVLKKDVDEYEKAWKKAKSISDEDKAIQAKKDAENAYALLKTKIVEGQKV</sequence>
<dbReference type="AlphaFoldDB" id="A0A3L9ZXM4"/>
<dbReference type="EMBL" id="REFI01000010">
    <property type="protein sequence ID" value="RMA77463.1"/>
    <property type="molecule type" value="Genomic_DNA"/>
</dbReference>
<dbReference type="Proteomes" id="UP000267246">
    <property type="component" value="Unassembled WGS sequence"/>
</dbReference>
<keyword evidence="3" id="KW-1185">Reference proteome</keyword>
<evidence type="ECO:0000313" key="3">
    <source>
        <dbReference type="Proteomes" id="UP000267246"/>
    </source>
</evidence>
<keyword evidence="1" id="KW-0175">Coiled coil</keyword>
<organism evidence="2 3">
    <name type="scientific">Metamycoplasma subdolum</name>
    <dbReference type="NCBI Taxonomy" id="92407"/>
    <lineage>
        <taxon>Bacteria</taxon>
        <taxon>Bacillati</taxon>
        <taxon>Mycoplasmatota</taxon>
        <taxon>Mycoplasmoidales</taxon>
        <taxon>Metamycoplasmataceae</taxon>
        <taxon>Metamycoplasma</taxon>
    </lineage>
</organism>
<feature type="non-terminal residue" evidence="2">
    <location>
        <position position="1"/>
    </location>
</feature>
<evidence type="ECO:0000313" key="2">
    <source>
        <dbReference type="EMBL" id="RMA77463.1"/>
    </source>
</evidence>
<comment type="caution">
    <text evidence="2">The sequence shown here is derived from an EMBL/GenBank/DDBJ whole genome shotgun (WGS) entry which is preliminary data.</text>
</comment>
<accession>A0A3L9ZXM4</accession>
<proteinExistence type="predicted"/>
<evidence type="ECO:0000256" key="1">
    <source>
        <dbReference type="SAM" id="Coils"/>
    </source>
</evidence>
<protein>
    <submittedName>
        <fullName evidence="2">Uncharacterized protein</fullName>
    </submittedName>
</protein>
<gene>
    <name evidence="2" type="ORF">JN00_0506</name>
</gene>
<feature type="coiled-coil region" evidence="1">
    <location>
        <begin position="84"/>
        <end position="111"/>
    </location>
</feature>
<name>A0A3L9ZXM4_9BACT</name>
<dbReference type="RefSeq" id="WP_170141532.1">
    <property type="nucleotide sequence ID" value="NZ_REFI01000010.1"/>
</dbReference>